<dbReference type="InterPro" id="IPR016169">
    <property type="entry name" value="FAD-bd_PCMH_sub2"/>
</dbReference>
<protein>
    <submittedName>
        <fullName evidence="7">FAD-binding protein</fullName>
    </submittedName>
</protein>
<organism evidence="7">
    <name type="scientific">Pseudarthrobacter sulfonivorans</name>
    <dbReference type="NCBI Taxonomy" id="121292"/>
    <lineage>
        <taxon>Bacteria</taxon>
        <taxon>Bacillati</taxon>
        <taxon>Actinomycetota</taxon>
        <taxon>Actinomycetes</taxon>
        <taxon>Micrococcales</taxon>
        <taxon>Micrococcaceae</taxon>
        <taxon>Pseudarthrobacter</taxon>
    </lineage>
</organism>
<dbReference type="InterPro" id="IPR036318">
    <property type="entry name" value="FAD-bd_PCMH-like_sf"/>
</dbReference>
<dbReference type="Proteomes" id="UP000065151">
    <property type="component" value="Chromosome"/>
</dbReference>
<dbReference type="Gene3D" id="3.30.43.10">
    <property type="entry name" value="Uridine Diphospho-n-acetylenolpyruvylglucosamine Reductase, domain 2"/>
    <property type="match status" value="1"/>
</dbReference>
<dbReference type="Gene3D" id="3.40.462.20">
    <property type="match status" value="1"/>
</dbReference>
<keyword evidence="4" id="KW-0274">FAD</keyword>
<reference evidence="7 8" key="1">
    <citation type="submission" date="2015-12" db="EMBL/GenBank/DDBJ databases">
        <authorList>
            <person name="Shamseldin A."/>
            <person name="Moawad H."/>
            <person name="Abd El-Rahim W.M."/>
            <person name="Sadowsky M.J."/>
        </authorList>
    </citation>
    <scope>NUCLEOTIDE SEQUENCE [LARGE SCALE GENOMIC DNA]</scope>
    <source>
        <strain evidence="7 8">Ar51</strain>
    </source>
</reference>
<dbReference type="RefSeq" id="WP_058930939.1">
    <property type="nucleotide sequence ID" value="NZ_CP013747.1"/>
</dbReference>
<dbReference type="KEGG" id="psul:AU252_12145"/>
<dbReference type="InterPro" id="IPR016166">
    <property type="entry name" value="FAD-bd_PCMH"/>
</dbReference>
<evidence type="ECO:0000313" key="8">
    <source>
        <dbReference type="Proteomes" id="UP000065151"/>
    </source>
</evidence>
<dbReference type="PROSITE" id="PS00862">
    <property type="entry name" value="OX2_COVAL_FAD"/>
    <property type="match status" value="1"/>
</dbReference>
<evidence type="ECO:0000256" key="1">
    <source>
        <dbReference type="ARBA" id="ARBA00001974"/>
    </source>
</evidence>
<dbReference type="Pfam" id="PF01565">
    <property type="entry name" value="FAD_binding_4"/>
    <property type="match status" value="1"/>
</dbReference>
<dbReference type="Gene3D" id="3.30.465.10">
    <property type="match status" value="1"/>
</dbReference>
<dbReference type="SUPFAM" id="SSF56176">
    <property type="entry name" value="FAD-binding/transporter-associated domain-like"/>
    <property type="match status" value="1"/>
</dbReference>
<dbReference type="Pfam" id="PF08031">
    <property type="entry name" value="BBE"/>
    <property type="match status" value="1"/>
</dbReference>
<gene>
    <name evidence="7" type="ORF">AU252_12145</name>
</gene>
<dbReference type="EMBL" id="CP013747">
    <property type="protein sequence ID" value="ALV41814.1"/>
    <property type="molecule type" value="Genomic_DNA"/>
</dbReference>
<evidence type="ECO:0000256" key="4">
    <source>
        <dbReference type="ARBA" id="ARBA00022827"/>
    </source>
</evidence>
<comment type="cofactor">
    <cofactor evidence="1">
        <name>FAD</name>
        <dbReference type="ChEBI" id="CHEBI:57692"/>
    </cofactor>
</comment>
<proteinExistence type="inferred from homology"/>
<dbReference type="InterPro" id="IPR006093">
    <property type="entry name" value="Oxy_OxRdtase_FAD_BS"/>
</dbReference>
<dbReference type="STRING" id="121292.AU252_12145"/>
<name>A0A0U3GRI0_9MICC</name>
<dbReference type="InterPro" id="IPR006094">
    <property type="entry name" value="Oxid_FAD_bind_N"/>
</dbReference>
<dbReference type="InterPro" id="IPR016167">
    <property type="entry name" value="FAD-bd_PCMH_sub1"/>
</dbReference>
<evidence type="ECO:0000256" key="2">
    <source>
        <dbReference type="ARBA" id="ARBA00005466"/>
    </source>
</evidence>
<sequence>MKWIRPDSPDYDPARKVFNAMIDRRPAVIAQCSNDADVAEALRYGRENSLAIAVRAGGHSVAGMSMNNDGLVIDVRPMKSIDVDPESGIVTVGAGVTWGEFDHATQEHALAVTGGRASTTGVAGFTLGGGSGWLERSFGFACDSLVSVDLVTADGERVTASARENPELFWALHGGGGNFGVATSFTFQAHRLGPVVHAGFWLWPGEAATDVSRAFRDLALAAPDGVGLGLLYFTAPPEPFVPEHLVGKMATLIVYVYAGEPEEGSEHARPFRELGPAVDLVGDTPYSEFNGSLDDPPDHYNYWSADYHDELPDAALDLFVESARNLPDATSQQLIARWGGAVGGNAGAATPLNNRNAAWVSHPYGISPTPEEGQLAKAWVKDFRGKIAPYATGGVWLNFIGNEGQERIRAAFGNGNYARLARVKRDFDPRNVFQGNQNILPAGS</sequence>
<keyword evidence="3" id="KW-0285">Flavoprotein</keyword>
<dbReference type="InterPro" id="IPR012951">
    <property type="entry name" value="BBE"/>
</dbReference>
<evidence type="ECO:0000256" key="3">
    <source>
        <dbReference type="ARBA" id="ARBA00022630"/>
    </source>
</evidence>
<dbReference type="GO" id="GO:0016491">
    <property type="term" value="F:oxidoreductase activity"/>
    <property type="evidence" value="ECO:0007669"/>
    <property type="project" value="UniProtKB-KW"/>
</dbReference>
<evidence type="ECO:0000259" key="6">
    <source>
        <dbReference type="PROSITE" id="PS51387"/>
    </source>
</evidence>
<dbReference type="AlphaFoldDB" id="A0A0U3GRI0"/>
<feature type="domain" description="FAD-binding PCMH-type" evidence="6">
    <location>
        <begin position="21"/>
        <end position="192"/>
    </location>
</feature>
<dbReference type="PANTHER" id="PTHR42973:SF39">
    <property type="entry name" value="FAD-BINDING PCMH-TYPE DOMAIN-CONTAINING PROTEIN"/>
    <property type="match status" value="1"/>
</dbReference>
<evidence type="ECO:0000256" key="5">
    <source>
        <dbReference type="ARBA" id="ARBA00023002"/>
    </source>
</evidence>
<dbReference type="PROSITE" id="PS51387">
    <property type="entry name" value="FAD_PCMH"/>
    <property type="match status" value="1"/>
</dbReference>
<comment type="similarity">
    <text evidence="2">Belongs to the oxygen-dependent FAD-linked oxidoreductase family.</text>
</comment>
<keyword evidence="5" id="KW-0560">Oxidoreductase</keyword>
<dbReference type="PANTHER" id="PTHR42973">
    <property type="entry name" value="BINDING OXIDOREDUCTASE, PUTATIVE (AFU_ORTHOLOGUE AFUA_1G17690)-RELATED"/>
    <property type="match status" value="1"/>
</dbReference>
<accession>A0A0U3GRI0</accession>
<evidence type="ECO:0000313" key="7">
    <source>
        <dbReference type="EMBL" id="ALV41814.1"/>
    </source>
</evidence>
<dbReference type="InterPro" id="IPR050416">
    <property type="entry name" value="FAD-linked_Oxidoreductase"/>
</dbReference>
<dbReference type="GO" id="GO:0071949">
    <property type="term" value="F:FAD binding"/>
    <property type="evidence" value="ECO:0007669"/>
    <property type="project" value="InterPro"/>
</dbReference>